<reference evidence="1" key="2">
    <citation type="submission" date="2013-11" db="EMBL/GenBank/DDBJ databases">
        <title>Draft genome sequence of Bacteroides uniformis (ATCC 8492).</title>
        <authorList>
            <person name="Sudarsanam P."/>
            <person name="Ley R."/>
            <person name="Guruge J."/>
            <person name="Turnbaugh P.J."/>
            <person name="Mahowald M."/>
            <person name="Liep D."/>
            <person name="Gordon J."/>
        </authorList>
    </citation>
    <scope>NUCLEOTIDE SEQUENCE</scope>
    <source>
        <strain evidence="1">ATCC 8492</strain>
    </source>
</reference>
<proteinExistence type="predicted"/>
<keyword evidence="2" id="KW-1185">Reference proteome</keyword>
<organism evidence="1 2">
    <name type="scientific">Bacteroides uniformis (strain ATCC 8492 / DSM 6597 / CCUG 4942 / CIP 103695 / JCM 5828 / KCTC 5204 / NCTC 13054 / VPI 0061)</name>
    <dbReference type="NCBI Taxonomy" id="411479"/>
    <lineage>
        <taxon>Bacteria</taxon>
        <taxon>Pseudomonadati</taxon>
        <taxon>Bacteroidota</taxon>
        <taxon>Bacteroidia</taxon>
        <taxon>Bacteroidales</taxon>
        <taxon>Bacteroidaceae</taxon>
        <taxon>Bacteroides</taxon>
    </lineage>
</organism>
<dbReference type="Proteomes" id="UP000004110">
    <property type="component" value="Unassembled WGS sequence"/>
</dbReference>
<dbReference type="AlphaFoldDB" id="A0ABC9NAB5"/>
<sequence length="47" mass="5734">MKILSRIYINQENIIFLFDMFFDENNVLLSPSFLNDEKILKLHCYHL</sequence>
<comment type="caution">
    <text evidence="1">The sequence shown here is derived from an EMBL/GenBank/DDBJ whole genome shotgun (WGS) entry which is preliminary data.</text>
</comment>
<accession>A0ABC9NAB5</accession>
<gene>
    <name evidence="1" type="ORF">BACUNI_02341</name>
</gene>
<evidence type="ECO:0000313" key="2">
    <source>
        <dbReference type="Proteomes" id="UP000004110"/>
    </source>
</evidence>
<protein>
    <submittedName>
        <fullName evidence="1">Uncharacterized protein</fullName>
    </submittedName>
</protein>
<reference evidence="1" key="1">
    <citation type="submission" date="2007-06" db="EMBL/GenBank/DDBJ databases">
        <authorList>
            <person name="Fulton L."/>
            <person name="Clifton S."/>
            <person name="Fulton B."/>
            <person name="Xu J."/>
            <person name="Minx P."/>
            <person name="Pepin K.H."/>
            <person name="Johnson M."/>
            <person name="Thiruvilangam P."/>
            <person name="Bhonagiri V."/>
            <person name="Nash W.E."/>
            <person name="Mardis E.R."/>
            <person name="Wilson R.K."/>
        </authorList>
    </citation>
    <scope>NUCLEOTIDE SEQUENCE [LARGE SCALE GENOMIC DNA]</scope>
    <source>
        <strain evidence="1">ATCC 8492</strain>
    </source>
</reference>
<name>A0ABC9NAB5_BACUC</name>
<evidence type="ECO:0000313" key="1">
    <source>
        <dbReference type="EMBL" id="EDO53727.1"/>
    </source>
</evidence>
<dbReference type="EMBL" id="AAYH02000044">
    <property type="protein sequence ID" value="EDO53727.1"/>
    <property type="molecule type" value="Genomic_DNA"/>
</dbReference>